<evidence type="ECO:0000256" key="1">
    <source>
        <dbReference type="ARBA" id="ARBA00023125"/>
    </source>
</evidence>
<keyword evidence="1 3" id="KW-0238">DNA-binding</keyword>
<dbReference type="InterPro" id="IPR050090">
    <property type="entry name" value="Tyrosine_recombinase_XerCD"/>
</dbReference>
<proteinExistence type="predicted"/>
<evidence type="ECO:0000259" key="5">
    <source>
        <dbReference type="PROSITE" id="PS51900"/>
    </source>
</evidence>
<dbReference type="SUPFAM" id="SSF56349">
    <property type="entry name" value="DNA breaking-rejoining enzymes"/>
    <property type="match status" value="1"/>
</dbReference>
<dbReference type="GO" id="GO:0015074">
    <property type="term" value="P:DNA integration"/>
    <property type="evidence" value="ECO:0007669"/>
    <property type="project" value="InterPro"/>
</dbReference>
<organism evidence="6 7">
    <name type="scientific">Streptococcus suis</name>
    <dbReference type="NCBI Taxonomy" id="1307"/>
    <lineage>
        <taxon>Bacteria</taxon>
        <taxon>Bacillati</taxon>
        <taxon>Bacillota</taxon>
        <taxon>Bacilli</taxon>
        <taxon>Lactobacillales</taxon>
        <taxon>Streptococcaceae</taxon>
        <taxon>Streptococcus</taxon>
    </lineage>
</organism>
<dbReference type="GO" id="GO:0003677">
    <property type="term" value="F:DNA binding"/>
    <property type="evidence" value="ECO:0007669"/>
    <property type="project" value="UniProtKB-UniRule"/>
</dbReference>
<evidence type="ECO:0000259" key="4">
    <source>
        <dbReference type="PROSITE" id="PS51898"/>
    </source>
</evidence>
<dbReference type="EMBL" id="FIHS01000011">
    <property type="protein sequence ID" value="CYV37820.1"/>
    <property type="molecule type" value="Genomic_DNA"/>
</dbReference>
<accession>A0A123TK40</accession>
<dbReference type="Gene3D" id="1.10.443.10">
    <property type="entry name" value="Intergrase catalytic core"/>
    <property type="match status" value="1"/>
</dbReference>
<dbReference type="AlphaFoldDB" id="A0A123TK40"/>
<dbReference type="InterPro" id="IPR013762">
    <property type="entry name" value="Integrase-like_cat_sf"/>
</dbReference>
<dbReference type="InterPro" id="IPR010998">
    <property type="entry name" value="Integrase_recombinase_N"/>
</dbReference>
<feature type="domain" description="Tyr recombinase" evidence="4">
    <location>
        <begin position="217"/>
        <end position="401"/>
    </location>
</feature>
<dbReference type="Gene3D" id="1.10.150.130">
    <property type="match status" value="1"/>
</dbReference>
<evidence type="ECO:0000313" key="7">
    <source>
        <dbReference type="Proteomes" id="UP000071533"/>
    </source>
</evidence>
<dbReference type="PROSITE" id="PS51898">
    <property type="entry name" value="TYR_RECOMBINASE"/>
    <property type="match status" value="1"/>
</dbReference>
<feature type="domain" description="Core-binding (CB)" evidence="5">
    <location>
        <begin position="111"/>
        <end position="194"/>
    </location>
</feature>
<dbReference type="CDD" id="cd01188">
    <property type="entry name" value="INT_RitA_C_like"/>
    <property type="match status" value="1"/>
</dbReference>
<keyword evidence="2" id="KW-0233">DNA recombination</keyword>
<protein>
    <submittedName>
        <fullName evidence="6">Integrase family protein</fullName>
    </submittedName>
</protein>
<dbReference type="Proteomes" id="UP000071533">
    <property type="component" value="Unassembled WGS sequence"/>
</dbReference>
<dbReference type="InterPro" id="IPR011010">
    <property type="entry name" value="DNA_brk_join_enz"/>
</dbReference>
<dbReference type="InterPro" id="IPR044068">
    <property type="entry name" value="CB"/>
</dbReference>
<dbReference type="InterPro" id="IPR002104">
    <property type="entry name" value="Integrase_catalytic"/>
</dbReference>
<dbReference type="PROSITE" id="PS51900">
    <property type="entry name" value="CB"/>
    <property type="match status" value="1"/>
</dbReference>
<evidence type="ECO:0000313" key="6">
    <source>
        <dbReference type="EMBL" id="CYV37820.1"/>
    </source>
</evidence>
<reference evidence="6 7" key="1">
    <citation type="submission" date="2016-02" db="EMBL/GenBank/DDBJ databases">
        <authorList>
            <consortium name="Pathogen Informatics"/>
        </authorList>
    </citation>
    <scope>NUCLEOTIDE SEQUENCE [LARGE SCALE GENOMIC DNA]</scope>
    <source>
        <strain evidence="6 7">LSS69</strain>
    </source>
</reference>
<dbReference type="PANTHER" id="PTHR30349">
    <property type="entry name" value="PHAGE INTEGRASE-RELATED"/>
    <property type="match status" value="1"/>
</dbReference>
<gene>
    <name evidence="6" type="primary">xerD_1</name>
    <name evidence="6" type="ORF">ERS132431_01096</name>
</gene>
<evidence type="ECO:0000256" key="2">
    <source>
        <dbReference type="ARBA" id="ARBA00023172"/>
    </source>
</evidence>
<name>A0A123TK40_STRSU</name>
<dbReference type="GO" id="GO:0006310">
    <property type="term" value="P:DNA recombination"/>
    <property type="evidence" value="ECO:0007669"/>
    <property type="project" value="UniProtKB-KW"/>
</dbReference>
<dbReference type="RefSeq" id="WP_044689509.1">
    <property type="nucleotide sequence ID" value="NZ_CEHX01000014.1"/>
</dbReference>
<dbReference type="PANTHER" id="PTHR30349:SF90">
    <property type="entry name" value="TYROSINE RECOMBINASE XERD"/>
    <property type="match status" value="1"/>
</dbReference>
<evidence type="ECO:0000256" key="3">
    <source>
        <dbReference type="PROSITE-ProRule" id="PRU01248"/>
    </source>
</evidence>
<sequence>MENKKITNLEELINQTKQNLKDTGYSSTSLCVHGKIWRELSEYLSSKGIASYAPVNGLDYLHYKINYPEVLERTLTHDERDFIRAIRFLNEYQENGAIPSALPRRRIIWDSETESLREEFEVFCQKNLNSRSTVKSRMYAASRFMQVVLIDKQVKVEKIDAKTISEYAAGLSGYSKATATVHLAGLRFFFRFLYEKGYVKADVSPFVPRLHGATGEKIPHILSEDDVRKLLASIDRGNPIGKRNYAILLMAALLGMRDSDITNLTFSNLDWEKNCITFFQKKTSRMVKLPLLPAVGDALVDYLKYGRPQTDSSYVFVKHKAPFEKAVSFYCVMSVCISNAGISVGKNVSHGLHILRHTLASELVRQGEAYSTVSAILGHSGIGSTDAYTHIDLDGLLKCALELQEVTAHE</sequence>
<dbReference type="Pfam" id="PF00589">
    <property type="entry name" value="Phage_integrase"/>
    <property type="match status" value="1"/>
</dbReference>